<reference evidence="2 3" key="1">
    <citation type="submission" date="2023-08" db="EMBL/GenBank/DDBJ databases">
        <title>Black Yeasts Isolated from many extreme environments.</title>
        <authorList>
            <person name="Coleine C."/>
            <person name="Stajich J.E."/>
            <person name="Selbmann L."/>
        </authorList>
    </citation>
    <scope>NUCLEOTIDE SEQUENCE [LARGE SCALE GENOMIC DNA]</scope>
    <source>
        <strain evidence="2 3">CCFEE 536</strain>
    </source>
</reference>
<evidence type="ECO:0000313" key="2">
    <source>
        <dbReference type="EMBL" id="KAK5278393.1"/>
    </source>
</evidence>
<dbReference type="EMBL" id="JAVRRA010002108">
    <property type="protein sequence ID" value="KAK5278393.1"/>
    <property type="molecule type" value="Genomic_DNA"/>
</dbReference>
<protein>
    <recommendedName>
        <fullName evidence="4">Inhibitor I9 domain-containing protein</fullName>
    </recommendedName>
</protein>
<evidence type="ECO:0000313" key="3">
    <source>
        <dbReference type="Proteomes" id="UP001357485"/>
    </source>
</evidence>
<dbReference type="Proteomes" id="UP001357485">
    <property type="component" value="Unassembled WGS sequence"/>
</dbReference>
<name>A0ABR0M4V0_9PEZI</name>
<feature type="region of interest" description="Disordered" evidence="1">
    <location>
        <begin position="55"/>
        <end position="78"/>
    </location>
</feature>
<feature type="non-terminal residue" evidence="2">
    <location>
        <position position="78"/>
    </location>
</feature>
<sequence length="78" mass="8925">MIFFLPETKGKSLEDINEAFGDKVAVHYQGASEEEDEQYWKSTKMNDQGYVKATDLKPEKHAMESERLEEAPEKKGDA</sequence>
<gene>
    <name evidence="2" type="ORF">LTR16_008666</name>
</gene>
<accession>A0ABR0M4V0</accession>
<comment type="caution">
    <text evidence="2">The sequence shown here is derived from an EMBL/GenBank/DDBJ whole genome shotgun (WGS) entry which is preliminary data.</text>
</comment>
<evidence type="ECO:0008006" key="4">
    <source>
        <dbReference type="Google" id="ProtNLM"/>
    </source>
</evidence>
<proteinExistence type="predicted"/>
<keyword evidence="3" id="KW-1185">Reference proteome</keyword>
<evidence type="ECO:0000256" key="1">
    <source>
        <dbReference type="SAM" id="MobiDB-lite"/>
    </source>
</evidence>
<organism evidence="2 3">
    <name type="scientific">Cryomyces antarcticus</name>
    <dbReference type="NCBI Taxonomy" id="329879"/>
    <lineage>
        <taxon>Eukaryota</taxon>
        <taxon>Fungi</taxon>
        <taxon>Dikarya</taxon>
        <taxon>Ascomycota</taxon>
        <taxon>Pezizomycotina</taxon>
        <taxon>Dothideomycetes</taxon>
        <taxon>Dothideomycetes incertae sedis</taxon>
        <taxon>Cryomyces</taxon>
    </lineage>
</organism>